<feature type="transmembrane region" description="Helical" evidence="5">
    <location>
        <begin position="138"/>
        <end position="157"/>
    </location>
</feature>
<keyword evidence="3" id="KW-0902">Two-component regulatory system</keyword>
<keyword evidence="2" id="KW-0418">Kinase</keyword>
<feature type="domain" description="Signal transduction histidine kinase subgroup 3 dimerisation and phosphoacceptor" evidence="7">
    <location>
        <begin position="191"/>
        <end position="256"/>
    </location>
</feature>
<feature type="transmembrane region" description="Helical" evidence="5">
    <location>
        <begin position="65"/>
        <end position="83"/>
    </location>
</feature>
<feature type="transmembrane region" description="Helical" evidence="5">
    <location>
        <begin position="40"/>
        <end position="58"/>
    </location>
</feature>
<evidence type="ECO:0000256" key="1">
    <source>
        <dbReference type="ARBA" id="ARBA00022679"/>
    </source>
</evidence>
<evidence type="ECO:0000256" key="3">
    <source>
        <dbReference type="ARBA" id="ARBA00023012"/>
    </source>
</evidence>
<dbReference type="EMBL" id="BNJJ01000012">
    <property type="protein sequence ID" value="GHO86300.1"/>
    <property type="molecule type" value="Genomic_DNA"/>
</dbReference>
<reference evidence="8 9" key="1">
    <citation type="journal article" date="2021" name="Int. J. Syst. Evol. Microbiol.">
        <title>Reticulibacter mediterranei gen. nov., sp. nov., within the new family Reticulibacteraceae fam. nov., and Ktedonospora formicarum gen. nov., sp. nov., Ktedonobacter robiniae sp. nov., Dictyobacter formicarum sp. nov. and Dictyobacter arantiisoli sp. nov., belonging to the class Ktedonobacteria.</title>
        <authorList>
            <person name="Yabe S."/>
            <person name="Zheng Y."/>
            <person name="Wang C.M."/>
            <person name="Sakai Y."/>
            <person name="Abe K."/>
            <person name="Yokota A."/>
            <person name="Donadio S."/>
            <person name="Cavaletti L."/>
            <person name="Monciardini P."/>
        </authorList>
    </citation>
    <scope>NUCLEOTIDE SEQUENCE [LARGE SCALE GENOMIC DNA]</scope>
    <source>
        <strain evidence="8 9">SOSP1-9</strain>
    </source>
</reference>
<dbReference type="Pfam" id="PF02518">
    <property type="entry name" value="HATPase_c"/>
    <property type="match status" value="1"/>
</dbReference>
<name>A0ABQ3VJB0_9CHLR</name>
<keyword evidence="5" id="KW-0472">Membrane</keyword>
<dbReference type="InterPro" id="IPR011712">
    <property type="entry name" value="Sig_transdc_His_kin_sub3_dim/P"/>
</dbReference>
<dbReference type="Pfam" id="PF07730">
    <property type="entry name" value="HisKA_3"/>
    <property type="match status" value="1"/>
</dbReference>
<dbReference type="InterPro" id="IPR036890">
    <property type="entry name" value="HATPase_C_sf"/>
</dbReference>
<dbReference type="SUPFAM" id="SSF55874">
    <property type="entry name" value="ATPase domain of HSP90 chaperone/DNA topoisomerase II/histidine kinase"/>
    <property type="match status" value="1"/>
</dbReference>
<keyword evidence="9" id="KW-1185">Reference proteome</keyword>
<keyword evidence="5" id="KW-0812">Transmembrane</keyword>
<dbReference type="Gene3D" id="3.30.565.10">
    <property type="entry name" value="Histidine kinase-like ATPase, C-terminal domain"/>
    <property type="match status" value="1"/>
</dbReference>
<dbReference type="PANTHER" id="PTHR24421">
    <property type="entry name" value="NITRATE/NITRITE SENSOR PROTEIN NARX-RELATED"/>
    <property type="match status" value="1"/>
</dbReference>
<evidence type="ECO:0000256" key="5">
    <source>
        <dbReference type="SAM" id="Phobius"/>
    </source>
</evidence>
<dbReference type="Proteomes" id="UP000635565">
    <property type="component" value="Unassembled WGS sequence"/>
</dbReference>
<dbReference type="InterPro" id="IPR050482">
    <property type="entry name" value="Sensor_HK_TwoCompSys"/>
</dbReference>
<comment type="caution">
    <text evidence="8">The sequence shown here is derived from an EMBL/GenBank/DDBJ whole genome shotgun (WGS) entry which is preliminary data.</text>
</comment>
<dbReference type="Gene3D" id="1.20.5.1930">
    <property type="match status" value="1"/>
</dbReference>
<feature type="transmembrane region" description="Helical" evidence="5">
    <location>
        <begin position="113"/>
        <end position="132"/>
    </location>
</feature>
<evidence type="ECO:0000256" key="4">
    <source>
        <dbReference type="SAM" id="Coils"/>
    </source>
</evidence>
<feature type="coiled-coil region" evidence="4">
    <location>
        <begin position="166"/>
        <end position="193"/>
    </location>
</feature>
<evidence type="ECO:0000259" key="7">
    <source>
        <dbReference type="Pfam" id="PF07730"/>
    </source>
</evidence>
<keyword evidence="5" id="KW-1133">Transmembrane helix</keyword>
<gene>
    <name evidence="8" type="ORF">KSZ_43060</name>
</gene>
<keyword evidence="1" id="KW-0808">Transferase</keyword>
<feature type="transmembrane region" description="Helical" evidence="5">
    <location>
        <begin position="12"/>
        <end position="34"/>
    </location>
</feature>
<organism evidence="8 9">
    <name type="scientific">Dictyobacter formicarum</name>
    <dbReference type="NCBI Taxonomy" id="2778368"/>
    <lineage>
        <taxon>Bacteria</taxon>
        <taxon>Bacillati</taxon>
        <taxon>Chloroflexota</taxon>
        <taxon>Ktedonobacteria</taxon>
        <taxon>Ktedonobacterales</taxon>
        <taxon>Dictyobacteraceae</taxon>
        <taxon>Dictyobacter</taxon>
    </lineage>
</organism>
<dbReference type="InterPro" id="IPR003594">
    <property type="entry name" value="HATPase_dom"/>
</dbReference>
<keyword evidence="4" id="KW-0175">Coiled coil</keyword>
<dbReference type="PANTHER" id="PTHR24421:SF63">
    <property type="entry name" value="SENSOR HISTIDINE KINASE DESK"/>
    <property type="match status" value="1"/>
</dbReference>
<dbReference type="CDD" id="cd16917">
    <property type="entry name" value="HATPase_UhpB-NarQ-NarX-like"/>
    <property type="match status" value="1"/>
</dbReference>
<evidence type="ECO:0000313" key="9">
    <source>
        <dbReference type="Proteomes" id="UP000635565"/>
    </source>
</evidence>
<feature type="domain" description="Histidine kinase/HSP90-like ATPase" evidence="6">
    <location>
        <begin position="305"/>
        <end position="406"/>
    </location>
</feature>
<protein>
    <recommendedName>
        <fullName evidence="10">Two-component sensor histidine kinase</fullName>
    </recommendedName>
</protein>
<evidence type="ECO:0000313" key="8">
    <source>
        <dbReference type="EMBL" id="GHO86300.1"/>
    </source>
</evidence>
<proteinExistence type="predicted"/>
<accession>A0ABQ3VJB0</accession>
<evidence type="ECO:0008006" key="10">
    <source>
        <dbReference type="Google" id="ProtNLM"/>
    </source>
</evidence>
<evidence type="ECO:0000259" key="6">
    <source>
        <dbReference type="Pfam" id="PF02518"/>
    </source>
</evidence>
<sequence>MRVILASKTLMISFVLATDIIALVLAVQIILSIAHTPLPTTLLTEILFLATALIEIFARTMTHIVHVFIMYSICLLLSLLLNLLFPGNWGLFSIYIVCSIAVYRFPLPWALPLVLVSIAILTVSSGITSFLTSHRLNSLLPLLPFLAAALGISWVSWTRRSQFLLIHRLQEVQKQLQAEMQRSEALAAERERTRIARDIHDVLSHTLSVLSIQVQAARQLASRDPARLATKLDDMAILIRESIAESRRVVGLLREAPAIHSGKDNLAGSLNTQATTFSERTGIHCFFKEEGTPPTHETLNSVQYETLQYALREMLTNAHRHGAASTIWITLRWREAVLTLQVRDDGKGQIATTSAASAIETGNVNTTYGHHGLQGMRERAAALDGDVEAGPLEAGGFSITLRIPFKYSRQQSQEV</sequence>
<evidence type="ECO:0000256" key="2">
    <source>
        <dbReference type="ARBA" id="ARBA00022777"/>
    </source>
</evidence>